<feature type="coiled-coil region" evidence="1">
    <location>
        <begin position="5"/>
        <end position="68"/>
    </location>
</feature>
<protein>
    <submittedName>
        <fullName evidence="2">Uncharacterized protein</fullName>
    </submittedName>
</protein>
<name>A0A6J4P2L2_9CYAN</name>
<dbReference type="EMBL" id="CADCTZ010001542">
    <property type="protein sequence ID" value="CAA9404135.1"/>
    <property type="molecule type" value="Genomic_DNA"/>
</dbReference>
<evidence type="ECO:0000256" key="1">
    <source>
        <dbReference type="SAM" id="Coils"/>
    </source>
</evidence>
<accession>A0A6J4P2L2</accession>
<sequence>MEFEKVRWQRELSNARAELADAKAIILKQGGKIRELERGYNFKPNPVESALRLEISNLQAELAELKQKSVAAWDLPEAADLLNQLKAKRKKSVVTLADVEFLLELLEG</sequence>
<proteinExistence type="predicted"/>
<reference evidence="2" key="1">
    <citation type="submission" date="2020-02" db="EMBL/GenBank/DDBJ databases">
        <authorList>
            <person name="Meier V. D."/>
        </authorList>
    </citation>
    <scope>NUCLEOTIDE SEQUENCE</scope>
    <source>
        <strain evidence="2">AVDCRST_MAG84</strain>
    </source>
</reference>
<organism evidence="2">
    <name type="scientific">uncultured Microcoleus sp</name>
    <dbReference type="NCBI Taxonomy" id="259945"/>
    <lineage>
        <taxon>Bacteria</taxon>
        <taxon>Bacillati</taxon>
        <taxon>Cyanobacteriota</taxon>
        <taxon>Cyanophyceae</taxon>
        <taxon>Oscillatoriophycideae</taxon>
        <taxon>Oscillatoriales</taxon>
        <taxon>Microcoleaceae</taxon>
        <taxon>Microcoleus</taxon>
        <taxon>environmental samples</taxon>
    </lineage>
</organism>
<dbReference type="AlphaFoldDB" id="A0A6J4P2L2"/>
<keyword evidence="1" id="KW-0175">Coiled coil</keyword>
<gene>
    <name evidence="2" type="ORF">AVDCRST_MAG84-6281</name>
</gene>
<evidence type="ECO:0000313" key="2">
    <source>
        <dbReference type="EMBL" id="CAA9404135.1"/>
    </source>
</evidence>